<accession>A0AB34IY08</accession>
<sequence length="2812" mass="316019">MDLSGLYGHPIWARAVHSVLSSAHEHLHKMFMYYSKAIDPRKALNGLSLGYDELVLFLNDCNILNDKFTAERLQQVLRESLRVRDLTTMALSFPQFLHALVAMSFDRANPDGPPSAVEKPSAEKGRFTPFPDCLQLLMHLVLPSGKRDTSLEEREALLQNLDGQSALASNGMLIQELYYQLQTDTDRGVGLLPLNKKLLESGVLGEVRVKIPAPRSGIPSRKITTNMDSQNITLAFVNSRVDADAQLLGLTEFKECLLRIADVRFANVEEMDLGARLKGLVSALMEEISVAQVIFLSTKPRLDRTQAPEVPEGPLAQEWSECWSQLDLSGVYGFPLWEADVHNLLLANYDPLCAVFLAYAAPSKPGCPTMLQITMVERLLRDSKVWPNPAISSRNLIETMVKGGICGPGVEPPPYNLPAMLELFVKLSFHLANPMHGESGNASDDQEDRPLPECLEKMLNQYILKKAKRDYALLKRDRLANVKERAIVFHDLEEQLKSLFAELVMQSTTPENVTVNAPGVSPVVFNKLLVDAGLMGKTTVKRRAGIAGDKSREKVEIGVTAQQAGRLYNSALGARLMLIREGTMIFLSYADFKEAIVHVATSAYVQVVEMDDATALKATIKNMLQHEKPTLSVAASALDGQTGRVNVWRDSQQLPNESRSDYQVWVNTWHNIDISGVPGFPEWEREVHDMLHISFIQLMSIFSYYSKSRTRNNMVAAKSLDSGEFTSFCRDVKMFNSKFDELRGSDLFQKCANANSSDPKHAKAEELEPKHRLLLADFLRLLVEISFHRANPSYQPTGKAEDVVAPLPDCLNKLLHEVVLPNAKQDNAPSFRRRFSSDSKAQDVVHARAEDINRLWKALSGGNTQGVGIDAFLSFASKRQLMPTCEVYVSDEHVRPPTNKNKRIYRSSLSLEHARIAFIDSEASDLTLEGAGTAQAINTFLNLQEFTEALARMGDKKYELIEQMQLSDRIEAFLSNVFEGVATEDSIRAFIAPPPPRFDPGKRCNALKGETAEELQHFVHCWSCIKMHDIHGFPHFEESVCEVLHLHFKLLLATFAFYAGISGDTSATKIEAVGLRNLSTSQWIEFVKVSNICTRSFEQHRAVNAFHASRTGGSDVMPPNSSNESSCTFPEFLSALLRVSFWRANPLFAESRSLVEVGLVHSEAQAEAALVPLGECFPKLLTTNVLPRAKRANMRVRWLSMISSESMVSALLPTLLRELKAVYAVIFDKNFEDATKTEKEDARGQLEVTPVDHFTQLPIERVIRLLEKTKVIGRTEVKQDTGVTPMPNETPVIFVADLPERVARQLLIDSYHAVMANATPTVLTPNPPLIEIGRAQLQEFVCCASEVKYSALHEHMPLLNRLRSLLLNMLGKEFPHDTIAKAIRTEGPKRIDATAMVKQLHVLGTGAEGEFMQELWLAAWQRLRLNVLPGFPLWEQEVFRCFATDFCEVIYPVYLFYCRCKSDSCATVVRGRSLGIEEWLQFCSDCRLVTRNFDLPALRKLHGQCVPNTPDDGLLEARLLLPDFMTALTMLSFKRNNASWLKALPPDTLPPRPLPGCLIEVLQSNVVPHARRDPTSNLLKSLKQAPKVMELLEEHNGSLQELHKSLWVSSSSSPRVKAVEMQKVLSMLKAKRIFAVQHVQQKSAVTGDPDCMVVHKSTLDNATAARCFVAASRATFFRTDEAVATRGLLVFDEFLDFLMLLANAKYGDIAGMEPATQLKALIQNLIGVADTKAAIEEATFKSLSTTFNPRSGCKTDGTESTEEYEHWLACWDKVRLNQVIGFPLWLGDVHDILHSSLEQLRLIFGYYSKLPSTTAMPSTAMPSITATPSMTPMPEPPLLTLDMQKLMVLARDTSLLRKSFDDTKLSAIAKNYFTSIAEHGLNQGQMLFPDFLSLLVHVAFVRFNPRVTMNATKFPHIGEGAVIDAPVALCRLLDEVIFPDAKQDDRFLFRQRISAAPGELGDVIARRRNDLEDMFKKCCSMNSVPLHAALSFMTSREVLKDVAVQQRSAITADEARLTVHHSTLNVSHVRRAFTDSLPEEALRLCELDMLSETSTKLQLGQESFLEFVARCAMAKYGSVKGMGLPQMLDGFLDNLLKKRDEVEVIHAATDIPMPPRFDPFSEQNLLLPGEEKSEFDAWTMCWIVVRLEELPGFPVWERDVYDILHGEFVRLCQIFDVYCKSAGEDDEDAFAMNVNEWSFFCREIRISTKLFSLGRAESIFRYSMAPESNELMLPQFIEAIVHLAFQRFNPDLIRRPMYEARASKHVSVIDALKKLLQEHIFAHARQEDPNSFLRLLNEDKQALFVIKEYSTPIFRMLKLEGYLREGTDDRMEFAEALELAKKRNVLGFHNIEVQGSRPIVASLSEPQLRHSFLNARGGAAARVLGVDTLVGMEIMHMFAQCGDIAFSAVSKSTLHKRIEAFFQVLLHSADMQHVLLELGQRGLPPRFEAKKALTLLLDESVDEHEEWVQIFKSLSLHSLPGFPSWEQNIYNLLHGHWKELLSIFIFYCKKEKVTTSSAEVGLRLSAAGWLALIKQAQLAVPQKFEATAFLQLFFKVATGVVGMPEEPTEVLSELLYVWEQASQLRAKVATVPSLMSSVEEIARHSFDMYFQVEAEQPQTYSTPKIAFESFGEFLSRCGLVKYAKVPMMTTRDKVAAFLDNLTNKCDEETVIANATEQTTPPVFDAVKESVALLGEPEAQFAHWLACWKQLRLSSLFGFPLWLRELHEYLHQHFRQLHMIFAFYGIIKDEEPTLSSTLLLGMQEWLALARDCRLTTPEFTTHDLKDVFHQVASRSSEIALPGMIEALIFESPS</sequence>
<dbReference type="Proteomes" id="UP001515480">
    <property type="component" value="Unassembled WGS sequence"/>
</dbReference>
<dbReference type="EMBL" id="JBGBPQ010000017">
    <property type="protein sequence ID" value="KAL1507904.1"/>
    <property type="molecule type" value="Genomic_DNA"/>
</dbReference>
<comment type="subcellular location">
    <subcellularLocation>
        <location evidence="1">Cell projection</location>
    </subcellularLocation>
</comment>
<dbReference type="PANTHER" id="PTHR46613">
    <property type="entry name" value="RADIAL SPOKE HEAD 10 HOMOLOG B-RELATED"/>
    <property type="match status" value="1"/>
</dbReference>
<evidence type="ECO:0000256" key="2">
    <source>
        <dbReference type="ARBA" id="ARBA00023273"/>
    </source>
</evidence>
<keyword evidence="2" id="KW-0966">Cell projection</keyword>
<evidence type="ECO:0000313" key="3">
    <source>
        <dbReference type="EMBL" id="KAL1507904.1"/>
    </source>
</evidence>
<dbReference type="GO" id="GO:0042995">
    <property type="term" value="C:cell projection"/>
    <property type="evidence" value="ECO:0007669"/>
    <property type="project" value="UniProtKB-SubCell"/>
</dbReference>
<evidence type="ECO:0008006" key="5">
    <source>
        <dbReference type="Google" id="ProtNLM"/>
    </source>
</evidence>
<evidence type="ECO:0000313" key="4">
    <source>
        <dbReference type="Proteomes" id="UP001515480"/>
    </source>
</evidence>
<gene>
    <name evidence="3" type="ORF">AB1Y20_007510</name>
</gene>
<evidence type="ECO:0000256" key="1">
    <source>
        <dbReference type="ARBA" id="ARBA00004316"/>
    </source>
</evidence>
<dbReference type="PANTHER" id="PTHR46613:SF1">
    <property type="entry name" value="RADIAL SPOKE HEAD 10 HOMOLOG B-RELATED"/>
    <property type="match status" value="1"/>
</dbReference>
<protein>
    <recommendedName>
        <fullName evidence="5">Calmodulin</fullName>
    </recommendedName>
</protein>
<comment type="caution">
    <text evidence="3">The sequence shown here is derived from an EMBL/GenBank/DDBJ whole genome shotgun (WGS) entry which is preliminary data.</text>
</comment>
<reference evidence="3 4" key="1">
    <citation type="journal article" date="2024" name="Science">
        <title>Giant polyketide synthase enzymes in the biosynthesis of giant marine polyether toxins.</title>
        <authorList>
            <person name="Fallon T.R."/>
            <person name="Shende V.V."/>
            <person name="Wierzbicki I.H."/>
            <person name="Pendleton A.L."/>
            <person name="Watervoot N.F."/>
            <person name="Auber R.P."/>
            <person name="Gonzalez D.J."/>
            <person name="Wisecaver J.H."/>
            <person name="Moore B.S."/>
        </authorList>
    </citation>
    <scope>NUCLEOTIDE SEQUENCE [LARGE SCALE GENOMIC DNA]</scope>
    <source>
        <strain evidence="3 4">12B1</strain>
    </source>
</reference>
<organism evidence="3 4">
    <name type="scientific">Prymnesium parvum</name>
    <name type="common">Toxic golden alga</name>
    <dbReference type="NCBI Taxonomy" id="97485"/>
    <lineage>
        <taxon>Eukaryota</taxon>
        <taxon>Haptista</taxon>
        <taxon>Haptophyta</taxon>
        <taxon>Prymnesiophyceae</taxon>
        <taxon>Prymnesiales</taxon>
        <taxon>Prymnesiaceae</taxon>
        <taxon>Prymnesium</taxon>
    </lineage>
</organism>
<keyword evidence="4" id="KW-1185">Reference proteome</keyword>
<name>A0AB34IY08_PRYPA</name>
<proteinExistence type="predicted"/>